<dbReference type="Proteomes" id="UP001302222">
    <property type="component" value="Unassembled WGS sequence"/>
</dbReference>
<sequence>MPQLYLILGVVTLLLGNLKDLFSSIKIGEQNKKLIRWGLVGVVIYCVYKIIVHNLNKTNALSDVHGSLAVELHTAIYSQAFNLKIWGLGSWHVGNGDEQAVLAISERITNYTQVAKFYKDLYEIDLYTDLEKILDSDQIAQFNANLQRNTGEQITTVGGVASVQTPKPPAVSSAVYCNASGKVNIRSANDSNKVLYQVDKNTTYYTVFGKGSGYVGDFVRERKITIAGVPYTAWEVDIPYEKQVGLVNLNYGLNGLIVKEFAYIKA</sequence>
<evidence type="ECO:0000313" key="1">
    <source>
        <dbReference type="EMBL" id="MEA5426805.1"/>
    </source>
</evidence>
<dbReference type="EMBL" id="JAYGIM010000007">
    <property type="protein sequence ID" value="MEA5426805.1"/>
    <property type="molecule type" value="Genomic_DNA"/>
</dbReference>
<proteinExistence type="predicted"/>
<accession>A0ABU5SHP3</accession>
<comment type="caution">
    <text evidence="1">The sequence shown here is derived from an EMBL/GenBank/DDBJ whole genome shotgun (WGS) entry which is preliminary data.</text>
</comment>
<organism evidence="1 2">
    <name type="scientific">Arcicella lustrica</name>
    <dbReference type="NCBI Taxonomy" id="2984196"/>
    <lineage>
        <taxon>Bacteria</taxon>
        <taxon>Pseudomonadati</taxon>
        <taxon>Bacteroidota</taxon>
        <taxon>Cytophagia</taxon>
        <taxon>Cytophagales</taxon>
        <taxon>Flectobacillaceae</taxon>
        <taxon>Arcicella</taxon>
    </lineage>
</organism>
<reference evidence="1 2" key="1">
    <citation type="submission" date="2023-12" db="EMBL/GenBank/DDBJ databases">
        <title>Novel species of the genus Arcicella isolated from rivers.</title>
        <authorList>
            <person name="Lu H."/>
        </authorList>
    </citation>
    <scope>NUCLEOTIDE SEQUENCE [LARGE SCALE GENOMIC DNA]</scope>
    <source>
        <strain evidence="1 2">DC25W</strain>
    </source>
</reference>
<dbReference type="RefSeq" id="WP_323258241.1">
    <property type="nucleotide sequence ID" value="NZ_JAYGIM010000007.1"/>
</dbReference>
<name>A0ABU5SHP3_9BACT</name>
<protein>
    <submittedName>
        <fullName evidence="1">Uncharacterized protein</fullName>
    </submittedName>
</protein>
<keyword evidence="2" id="KW-1185">Reference proteome</keyword>
<evidence type="ECO:0000313" key="2">
    <source>
        <dbReference type="Proteomes" id="UP001302222"/>
    </source>
</evidence>
<gene>
    <name evidence="1" type="ORF">VB798_09495</name>
</gene>